<gene>
    <name evidence="3" type="ORF">DCAR_0933371</name>
</gene>
<dbReference type="InterPro" id="IPR052259">
    <property type="entry name" value="Nucleoredoxin-like"/>
</dbReference>
<dbReference type="PANTHER" id="PTHR13871:SF96">
    <property type="entry name" value="THIOREDOXIN DOMAIN-CONTAINING PROTEIN"/>
    <property type="match status" value="1"/>
</dbReference>
<organism evidence="3 4">
    <name type="scientific">Daucus carota subsp. sativus</name>
    <name type="common">Carrot</name>
    <dbReference type="NCBI Taxonomy" id="79200"/>
    <lineage>
        <taxon>Eukaryota</taxon>
        <taxon>Viridiplantae</taxon>
        <taxon>Streptophyta</taxon>
        <taxon>Embryophyta</taxon>
        <taxon>Tracheophyta</taxon>
        <taxon>Spermatophyta</taxon>
        <taxon>Magnoliopsida</taxon>
        <taxon>eudicotyledons</taxon>
        <taxon>Gunneridae</taxon>
        <taxon>Pentapetalae</taxon>
        <taxon>asterids</taxon>
        <taxon>campanulids</taxon>
        <taxon>Apiales</taxon>
        <taxon>Apiaceae</taxon>
        <taxon>Apioideae</taxon>
        <taxon>Scandiceae</taxon>
        <taxon>Daucinae</taxon>
        <taxon>Daucus</taxon>
        <taxon>Daucus sect. Daucus</taxon>
    </lineage>
</organism>
<sequence>MRRSLGVLFRLRGASSLITSPATANSSNMSRNIMSVPTYRFGENAAKYREARLKGEILKSNCRNADQDPDNQFVQKGDTIDLNDLLFTKERDYLIKNNNQQVKAEHFEGKVVALYFLPLPHHTFDYNMIKWDASFVMDEYKELQQHNNFEVVLVPVSGKSSFKDSTDFPQFVSTDYQHHFDVLFSYMPWTAIPVFDVASRERLQKSFGLSQRYIYSRQMLAIVDPMGKVLQYDAWNIFFEYGALGFPFSDERIEYLREEDDDVIKQPSLKKLLTSPQRDYVISNKEDQVPIHTLEDKVVALYFCTGTKSPGNIEFFEELKLAYKELAQVGNVFEVVLIYGREFGYSSDWPSEELFLEELKGMPWLALPYRDPRCKKLNRILEISSSKQDAPGFGGLVMFDPRAEFIEPFGSHIFCLYKIHGYPFTRRRVARLETEKVKDLKLEMICEQNSVRRMKDGAQVPLCQLAGKSILLVLEHEDRDGYESPNADFLTMLKKLYRKAKGTCHEFEVVRVLLGSEESATSNQFVGRMPWLVSQASEWIHANLGSYIWHNKSLDTLVYFPLFAFDQDGKLVRKTKYPTIDDTCFPFTGYDLEEEALAQLNTQFEWNYWDYKGGSIYSHSDFKKSVDLSRFLLGR</sequence>
<evidence type="ECO:0000313" key="3">
    <source>
        <dbReference type="EMBL" id="WOH13859.1"/>
    </source>
</evidence>
<dbReference type="PANTHER" id="PTHR13871">
    <property type="entry name" value="THIOREDOXIN"/>
    <property type="match status" value="1"/>
</dbReference>
<evidence type="ECO:0000256" key="1">
    <source>
        <dbReference type="ARBA" id="ARBA00023002"/>
    </source>
</evidence>
<dbReference type="EMBL" id="CP093351">
    <property type="protein sequence ID" value="WOH13859.1"/>
    <property type="molecule type" value="Genomic_DNA"/>
</dbReference>
<keyword evidence="4" id="KW-1185">Reference proteome</keyword>
<accession>A0AAF0XVG2</accession>
<keyword evidence="1" id="KW-0560">Oxidoreductase</keyword>
<keyword evidence="2" id="KW-0520">NAD</keyword>
<dbReference type="Gene3D" id="3.40.30.10">
    <property type="entry name" value="Glutaredoxin"/>
    <property type="match status" value="2"/>
</dbReference>
<evidence type="ECO:0000313" key="4">
    <source>
        <dbReference type="Proteomes" id="UP000077755"/>
    </source>
</evidence>
<dbReference type="AlphaFoldDB" id="A0AAF0XVG2"/>
<evidence type="ECO:0000256" key="2">
    <source>
        <dbReference type="ARBA" id="ARBA00023027"/>
    </source>
</evidence>
<protein>
    <recommendedName>
        <fullName evidence="5">Thioredoxin-like fold domain-containing protein</fullName>
    </recommendedName>
</protein>
<dbReference type="Proteomes" id="UP000077755">
    <property type="component" value="Chromosome 9"/>
</dbReference>
<dbReference type="KEGG" id="dcr:108200262"/>
<proteinExistence type="predicted"/>
<evidence type="ECO:0008006" key="5">
    <source>
        <dbReference type="Google" id="ProtNLM"/>
    </source>
</evidence>
<reference evidence="3" key="1">
    <citation type="journal article" date="2016" name="Nat. Genet.">
        <title>A high-quality carrot genome assembly provides new insights into carotenoid accumulation and asterid genome evolution.</title>
        <authorList>
            <person name="Iorizzo M."/>
            <person name="Ellison S."/>
            <person name="Senalik D."/>
            <person name="Zeng P."/>
            <person name="Satapoomin P."/>
            <person name="Huang J."/>
            <person name="Bowman M."/>
            <person name="Iovene M."/>
            <person name="Sanseverino W."/>
            <person name="Cavagnaro P."/>
            <person name="Yildiz M."/>
            <person name="Macko-Podgorni A."/>
            <person name="Moranska E."/>
            <person name="Grzebelus E."/>
            <person name="Grzebelus D."/>
            <person name="Ashrafi H."/>
            <person name="Zheng Z."/>
            <person name="Cheng S."/>
            <person name="Spooner D."/>
            <person name="Van Deynze A."/>
            <person name="Simon P."/>
        </authorList>
    </citation>
    <scope>NUCLEOTIDE SEQUENCE</scope>
    <source>
        <tissue evidence="3">Leaf</tissue>
    </source>
</reference>
<dbReference type="GO" id="GO:0016491">
    <property type="term" value="F:oxidoreductase activity"/>
    <property type="evidence" value="ECO:0007669"/>
    <property type="project" value="UniProtKB-KW"/>
</dbReference>
<name>A0AAF0XVG2_DAUCS</name>
<reference evidence="3" key="2">
    <citation type="submission" date="2022-03" db="EMBL/GenBank/DDBJ databases">
        <title>Draft title - Genomic analysis of global carrot germplasm unveils the trajectory of domestication and the origin of high carotenoid orange carrot.</title>
        <authorList>
            <person name="Iorizzo M."/>
            <person name="Ellison S."/>
            <person name="Senalik D."/>
            <person name="Macko-Podgorni A."/>
            <person name="Grzebelus D."/>
            <person name="Bostan H."/>
            <person name="Rolling W."/>
            <person name="Curaba J."/>
            <person name="Simon P."/>
        </authorList>
    </citation>
    <scope>NUCLEOTIDE SEQUENCE</scope>
    <source>
        <tissue evidence="3">Leaf</tissue>
    </source>
</reference>